<accession>A0A2N5S2X8</accession>
<keyword evidence="4" id="KW-1185">Reference proteome</keyword>
<dbReference type="EMBL" id="PGCI01000031">
    <property type="protein sequence ID" value="PLW47460.1"/>
    <property type="molecule type" value="Genomic_DNA"/>
</dbReference>
<dbReference type="AlphaFoldDB" id="A0A2N5S2X8"/>
<evidence type="ECO:0000313" key="5">
    <source>
        <dbReference type="Proteomes" id="UP000235392"/>
    </source>
</evidence>
<protein>
    <recommendedName>
        <fullName evidence="6">Phospholipid scramblase</fullName>
    </recommendedName>
</protein>
<gene>
    <name evidence="2" type="ORF">PCANC_26261</name>
    <name evidence="3" type="ORF">PCASD_04446</name>
    <name evidence="1" type="ORF">PCASD_25703</name>
</gene>
<dbReference type="Proteomes" id="UP000235392">
    <property type="component" value="Unassembled WGS sequence"/>
</dbReference>
<evidence type="ECO:0000313" key="2">
    <source>
        <dbReference type="EMBL" id="PLW07581.1"/>
    </source>
</evidence>
<evidence type="ECO:0000313" key="1">
    <source>
        <dbReference type="EMBL" id="PLW05038.1"/>
    </source>
</evidence>
<dbReference type="EMBL" id="PGCI01001413">
    <property type="protein sequence ID" value="PLW05038.1"/>
    <property type="molecule type" value="Genomic_DNA"/>
</dbReference>
<comment type="caution">
    <text evidence="2">The sequence shown here is derived from an EMBL/GenBank/DDBJ whole genome shotgun (WGS) entry which is preliminary data.</text>
</comment>
<organism evidence="2 4">
    <name type="scientific">Puccinia coronata f. sp. avenae</name>
    <dbReference type="NCBI Taxonomy" id="200324"/>
    <lineage>
        <taxon>Eukaryota</taxon>
        <taxon>Fungi</taxon>
        <taxon>Dikarya</taxon>
        <taxon>Basidiomycota</taxon>
        <taxon>Pucciniomycotina</taxon>
        <taxon>Pucciniomycetes</taxon>
        <taxon>Pucciniales</taxon>
        <taxon>Pucciniaceae</taxon>
        <taxon>Puccinia</taxon>
    </lineage>
</organism>
<dbReference type="Proteomes" id="UP000235388">
    <property type="component" value="Unassembled WGS sequence"/>
</dbReference>
<proteinExistence type="predicted"/>
<name>A0A2N5S2X8_9BASI</name>
<dbReference type="EMBL" id="PGCJ01001216">
    <property type="protein sequence ID" value="PLW07581.1"/>
    <property type="molecule type" value="Genomic_DNA"/>
</dbReference>
<reference evidence="4 5" key="1">
    <citation type="submission" date="2017-11" db="EMBL/GenBank/DDBJ databases">
        <title>De novo assembly and phasing of dikaryotic genomes from two isolates of Puccinia coronata f. sp. avenae, the causal agent of oat crown rust.</title>
        <authorList>
            <person name="Miller M.E."/>
            <person name="Zhang Y."/>
            <person name="Omidvar V."/>
            <person name="Sperschneider J."/>
            <person name="Schwessinger B."/>
            <person name="Raley C."/>
            <person name="Palmer J.M."/>
            <person name="Garnica D."/>
            <person name="Upadhyaya N."/>
            <person name="Rathjen J."/>
            <person name="Taylor J.M."/>
            <person name="Park R.F."/>
            <person name="Dodds P.N."/>
            <person name="Hirsch C.D."/>
            <person name="Kianian S.F."/>
            <person name="Figueroa M."/>
        </authorList>
    </citation>
    <scope>NUCLEOTIDE SEQUENCE [LARGE SCALE GENOMIC DNA]</scope>
    <source>
        <strain evidence="2">12NC29</strain>
        <strain evidence="1">12SD80</strain>
    </source>
</reference>
<evidence type="ECO:0008006" key="6">
    <source>
        <dbReference type="Google" id="ProtNLM"/>
    </source>
</evidence>
<dbReference type="OrthoDB" id="2504693at2759"/>
<evidence type="ECO:0000313" key="3">
    <source>
        <dbReference type="EMBL" id="PLW47460.1"/>
    </source>
</evidence>
<sequence length="190" mass="21700">MVLADGGEGLAKSSRTNSSVVRTFSIQREVSILNRDFLVREMYGTEDLSVQTRLDRPGFFQMTVEPDINPDQERCGHEQKYRTSDGVDYLVDPRGWATDQWTIKGGEILGQDYHWKRKSLGLAGPIKDELGRHVAQFHAQTWGQEWVTMLWHSKAPHATTYIIETNDDIPIEYLVGLFTVAIVRMDKCGR</sequence>
<evidence type="ECO:0000313" key="4">
    <source>
        <dbReference type="Proteomes" id="UP000235388"/>
    </source>
</evidence>